<dbReference type="PANTHER" id="PTHR43349">
    <property type="entry name" value="PINORESINOL REDUCTASE-RELATED"/>
    <property type="match status" value="1"/>
</dbReference>
<dbReference type="EMBL" id="OX459119">
    <property type="protein sequence ID" value="CAI9095121.1"/>
    <property type="molecule type" value="Genomic_DNA"/>
</dbReference>
<evidence type="ECO:0000313" key="3">
    <source>
        <dbReference type="Proteomes" id="UP001161247"/>
    </source>
</evidence>
<dbReference type="PANTHER" id="PTHR43349:SF93">
    <property type="entry name" value="ISOFLAVONE REDUCTASE HOMOLOG P3-RELATED"/>
    <property type="match status" value="1"/>
</dbReference>
<dbReference type="Proteomes" id="UP001161247">
    <property type="component" value="Chromosome 2"/>
</dbReference>
<dbReference type="Gene3D" id="3.40.50.720">
    <property type="entry name" value="NAD(P)-binding Rossmann-like Domain"/>
    <property type="match status" value="1"/>
</dbReference>
<dbReference type="InterPro" id="IPR050608">
    <property type="entry name" value="NmrA-type/Isoflavone_red_sf"/>
</dbReference>
<feature type="domain" description="NmrA-like" evidence="1">
    <location>
        <begin position="16"/>
        <end position="206"/>
    </location>
</feature>
<dbReference type="Gene3D" id="3.90.25.10">
    <property type="entry name" value="UDP-galactose 4-epimerase, domain 1"/>
    <property type="match status" value="1"/>
</dbReference>
<name>A0AAV1CIF1_OLDCO</name>
<dbReference type="SUPFAM" id="SSF51735">
    <property type="entry name" value="NAD(P)-binding Rossmann-fold domains"/>
    <property type="match status" value="1"/>
</dbReference>
<keyword evidence="3" id="KW-1185">Reference proteome</keyword>
<dbReference type="Pfam" id="PF05368">
    <property type="entry name" value="NmrA"/>
    <property type="match status" value="1"/>
</dbReference>
<sequence length="271" mass="30315">MNDKKPIEFWISISEKFGIDVDRNHAVEPAKSTFGGKSQLRRAIEAAGIPHTYLVSNAFAGYFLPTLVQPGASAPPRDKVVILGDGNAKAVFNEEHDIGTFTIKSVDDPRTLNKIVYIRPPKNAASFNEIVAIREKKIGKTLEKEYVPEEQLLKQIQESPIPVNVILSINHAILVKGDTTNFEIEPSFGVEASELYPEVKYTTVPEEYSLEEDDDLDGKALRKALVFFHGEKRKAEQMLHLTTEKVDEDHHLIAASDANNVRKTGHSTRKR</sequence>
<evidence type="ECO:0000259" key="1">
    <source>
        <dbReference type="Pfam" id="PF05368"/>
    </source>
</evidence>
<gene>
    <name evidence="2" type="ORF">OLC1_LOCUS6155</name>
</gene>
<accession>A0AAV1CIF1</accession>
<dbReference type="InterPro" id="IPR036291">
    <property type="entry name" value="NAD(P)-bd_dom_sf"/>
</dbReference>
<dbReference type="AlphaFoldDB" id="A0AAV1CIF1"/>
<organism evidence="2 3">
    <name type="scientific">Oldenlandia corymbosa var. corymbosa</name>
    <dbReference type="NCBI Taxonomy" id="529605"/>
    <lineage>
        <taxon>Eukaryota</taxon>
        <taxon>Viridiplantae</taxon>
        <taxon>Streptophyta</taxon>
        <taxon>Embryophyta</taxon>
        <taxon>Tracheophyta</taxon>
        <taxon>Spermatophyta</taxon>
        <taxon>Magnoliopsida</taxon>
        <taxon>eudicotyledons</taxon>
        <taxon>Gunneridae</taxon>
        <taxon>Pentapetalae</taxon>
        <taxon>asterids</taxon>
        <taxon>lamiids</taxon>
        <taxon>Gentianales</taxon>
        <taxon>Rubiaceae</taxon>
        <taxon>Rubioideae</taxon>
        <taxon>Spermacoceae</taxon>
        <taxon>Hedyotis-Oldenlandia complex</taxon>
        <taxon>Oldenlandia</taxon>
    </lineage>
</organism>
<proteinExistence type="predicted"/>
<dbReference type="InterPro" id="IPR008030">
    <property type="entry name" value="NmrA-like"/>
</dbReference>
<evidence type="ECO:0000313" key="2">
    <source>
        <dbReference type="EMBL" id="CAI9095121.1"/>
    </source>
</evidence>
<protein>
    <submittedName>
        <fullName evidence="2">OLC1v1030985C1</fullName>
    </submittedName>
</protein>
<reference evidence="2" key="1">
    <citation type="submission" date="2023-03" db="EMBL/GenBank/DDBJ databases">
        <authorList>
            <person name="Julca I."/>
        </authorList>
    </citation>
    <scope>NUCLEOTIDE SEQUENCE</scope>
</reference>